<dbReference type="Gene3D" id="3.40.190.290">
    <property type="match status" value="1"/>
</dbReference>
<proteinExistence type="predicted"/>
<gene>
    <name evidence="2" type="ORF">KHX94_15580</name>
</gene>
<dbReference type="PANTHER" id="PTHR30419">
    <property type="entry name" value="HTH-TYPE TRANSCRIPTIONAL REGULATOR YBHD"/>
    <property type="match status" value="1"/>
</dbReference>
<sequence>MYYLLPITQLSGNNTVAERELFTEELFLAVRTDHPLAKRQQVALSEIAQEKLLSYPREDGFREITDNFCRQAGFRANVVFESFDTAVIADLVRAGAGVAILPTLWWDVGNSQQLVKLPISSPHLKRSILLSWMENRYLSPAARNFGDFVSQYLQGKHSQHSYK</sequence>
<feature type="domain" description="LysR substrate-binding" evidence="1">
    <location>
        <begin position="16"/>
        <end position="153"/>
    </location>
</feature>
<accession>A0ABX8DD52</accession>
<dbReference type="Proteomes" id="UP000676428">
    <property type="component" value="Chromosome"/>
</dbReference>
<keyword evidence="3" id="KW-1185">Reference proteome</keyword>
<evidence type="ECO:0000313" key="2">
    <source>
        <dbReference type="EMBL" id="QVK22674.1"/>
    </source>
</evidence>
<dbReference type="InterPro" id="IPR005119">
    <property type="entry name" value="LysR_subst-bd"/>
</dbReference>
<dbReference type="InterPro" id="IPR050950">
    <property type="entry name" value="HTH-type_LysR_regulators"/>
</dbReference>
<name>A0ABX8DD52_9GAMM</name>
<dbReference type="PANTHER" id="PTHR30419:SF28">
    <property type="entry name" value="HTH-TYPE TRANSCRIPTIONAL REGULATOR BSDA"/>
    <property type="match status" value="1"/>
</dbReference>
<dbReference type="Pfam" id="PF03466">
    <property type="entry name" value="LysR_substrate"/>
    <property type="match status" value="1"/>
</dbReference>
<dbReference type="EMBL" id="CP074572">
    <property type="protein sequence ID" value="QVK22674.1"/>
    <property type="molecule type" value="Genomic_DNA"/>
</dbReference>
<dbReference type="SUPFAM" id="SSF53850">
    <property type="entry name" value="Periplasmic binding protein-like II"/>
    <property type="match status" value="1"/>
</dbReference>
<reference evidence="2 3" key="1">
    <citation type="journal article" date="2012" name="Int. J. Syst. Evol. Microbiol.">
        <title>Shewanella dokdonensis sp. nov., isolated from seawater.</title>
        <authorList>
            <person name="Sung H.R."/>
            <person name="Yoon J.H."/>
            <person name="Ghim S.Y."/>
        </authorList>
    </citation>
    <scope>NUCLEOTIDE SEQUENCE [LARGE SCALE GENOMIC DNA]</scope>
    <source>
        <strain evidence="2 3">DSM 23626</strain>
    </source>
</reference>
<protein>
    <recommendedName>
        <fullName evidence="1">LysR substrate-binding domain-containing protein</fullName>
    </recommendedName>
</protein>
<dbReference type="RefSeq" id="WP_213681324.1">
    <property type="nucleotide sequence ID" value="NZ_CP074572.1"/>
</dbReference>
<organism evidence="2 3">
    <name type="scientific">Shewanella dokdonensis</name>
    <dbReference type="NCBI Taxonomy" id="712036"/>
    <lineage>
        <taxon>Bacteria</taxon>
        <taxon>Pseudomonadati</taxon>
        <taxon>Pseudomonadota</taxon>
        <taxon>Gammaproteobacteria</taxon>
        <taxon>Alteromonadales</taxon>
        <taxon>Shewanellaceae</taxon>
        <taxon>Shewanella</taxon>
    </lineage>
</organism>
<evidence type="ECO:0000259" key="1">
    <source>
        <dbReference type="Pfam" id="PF03466"/>
    </source>
</evidence>
<evidence type="ECO:0000313" key="3">
    <source>
        <dbReference type="Proteomes" id="UP000676428"/>
    </source>
</evidence>